<name>A0A6G0VIJ5_APHCR</name>
<dbReference type="Proteomes" id="UP000478052">
    <property type="component" value="Unassembled WGS sequence"/>
</dbReference>
<gene>
    <name evidence="1" type="ORF">FWK35_00037172</name>
</gene>
<reference evidence="1 2" key="1">
    <citation type="submission" date="2019-08" db="EMBL/GenBank/DDBJ databases">
        <title>Whole genome of Aphis craccivora.</title>
        <authorList>
            <person name="Voronova N.V."/>
            <person name="Shulinski R.S."/>
            <person name="Bandarenka Y.V."/>
            <person name="Zhorov D.G."/>
            <person name="Warner D."/>
        </authorList>
    </citation>
    <scope>NUCLEOTIDE SEQUENCE [LARGE SCALE GENOMIC DNA]</scope>
    <source>
        <strain evidence="1">180601</strain>
        <tissue evidence="1">Whole Body</tissue>
    </source>
</reference>
<feature type="non-terminal residue" evidence="1">
    <location>
        <position position="315"/>
    </location>
</feature>
<evidence type="ECO:0000313" key="1">
    <source>
        <dbReference type="EMBL" id="KAF0682377.1"/>
    </source>
</evidence>
<dbReference type="PANTHER" id="PTHR47018">
    <property type="entry name" value="CXC DOMAIN-CONTAINING PROTEIN-RELATED"/>
    <property type="match status" value="1"/>
</dbReference>
<dbReference type="EMBL" id="VUJU01017534">
    <property type="protein sequence ID" value="KAF0682377.1"/>
    <property type="molecule type" value="Genomic_DNA"/>
</dbReference>
<comment type="caution">
    <text evidence="1">The sequence shown here is derived from an EMBL/GenBank/DDBJ whole genome shotgun (WGS) entry which is preliminary data.</text>
</comment>
<protein>
    <submittedName>
        <fullName evidence="1">Uncharacterized protein</fullName>
    </submittedName>
</protein>
<proteinExistence type="predicted"/>
<dbReference type="PANTHER" id="PTHR47018:SF3">
    <property type="entry name" value="MYCBP-ASSOCIATED PROTEIN"/>
    <property type="match status" value="1"/>
</dbReference>
<sequence length="315" mass="35990">MSFMGAIGYIMTGSGLKELLSIIYAPNTVEKMFTGHAYARAVRGHGLGQIIDILKNFSSEPPLLEEICNKNNITQLNEKLKTQLHKLEKNGATSKLWVQYFHMVCLMKEFIMAERMGNWNLHIQCIQKMIPFLHASGHFPYAKACQLYLNDMANLKNKMTIDEYAKFIDQSHFTIRRTNLFWCGNFTDMTIEQTLMRSMKTIGGLTHGRGITDATLTKWVQGLPSTHDVCETLEKYCGVYMANSDQYVDKRPSRISRDESDLKKLLEWFSFHPPFPIVNNIISIATGIVGDKRVNCYKANEIGLTEMKKMIGLTH</sequence>
<accession>A0A6G0VIJ5</accession>
<organism evidence="1 2">
    <name type="scientific">Aphis craccivora</name>
    <name type="common">Cowpea aphid</name>
    <dbReference type="NCBI Taxonomy" id="307492"/>
    <lineage>
        <taxon>Eukaryota</taxon>
        <taxon>Metazoa</taxon>
        <taxon>Ecdysozoa</taxon>
        <taxon>Arthropoda</taxon>
        <taxon>Hexapoda</taxon>
        <taxon>Insecta</taxon>
        <taxon>Pterygota</taxon>
        <taxon>Neoptera</taxon>
        <taxon>Paraneoptera</taxon>
        <taxon>Hemiptera</taxon>
        <taxon>Sternorrhyncha</taxon>
        <taxon>Aphidomorpha</taxon>
        <taxon>Aphidoidea</taxon>
        <taxon>Aphididae</taxon>
        <taxon>Aphidini</taxon>
        <taxon>Aphis</taxon>
        <taxon>Aphis</taxon>
    </lineage>
</organism>
<evidence type="ECO:0000313" key="2">
    <source>
        <dbReference type="Proteomes" id="UP000478052"/>
    </source>
</evidence>
<keyword evidence="2" id="KW-1185">Reference proteome</keyword>
<dbReference type="AlphaFoldDB" id="A0A6G0VIJ5"/>
<dbReference type="OrthoDB" id="10049911at2759"/>